<protein>
    <submittedName>
        <fullName evidence="1">Uncharacterized protein</fullName>
    </submittedName>
</protein>
<feature type="non-terminal residue" evidence="1">
    <location>
        <position position="1"/>
    </location>
</feature>
<dbReference type="Proteomes" id="UP000296049">
    <property type="component" value="Unassembled WGS sequence"/>
</dbReference>
<feature type="non-terminal residue" evidence="1">
    <location>
        <position position="46"/>
    </location>
</feature>
<gene>
    <name evidence="1" type="ORF">Anapl_15704</name>
</gene>
<keyword evidence="2" id="KW-1185">Reference proteome</keyword>
<evidence type="ECO:0000313" key="2">
    <source>
        <dbReference type="Proteomes" id="UP000296049"/>
    </source>
</evidence>
<reference evidence="2" key="1">
    <citation type="journal article" date="2013" name="Nat. Genet.">
        <title>The duck genome and transcriptome provide insight into an avian influenza virus reservoir species.</title>
        <authorList>
            <person name="Huang Y."/>
            <person name="Li Y."/>
            <person name="Burt D.W."/>
            <person name="Chen H."/>
            <person name="Zhang Y."/>
            <person name="Qian W."/>
            <person name="Kim H."/>
            <person name="Gan S."/>
            <person name="Zhao Y."/>
            <person name="Li J."/>
            <person name="Yi K."/>
            <person name="Feng H."/>
            <person name="Zhu P."/>
            <person name="Li B."/>
            <person name="Liu Q."/>
            <person name="Fairley S."/>
            <person name="Magor K.E."/>
            <person name="Du Z."/>
            <person name="Hu X."/>
            <person name="Goodman L."/>
            <person name="Tafer H."/>
            <person name="Vignal A."/>
            <person name="Lee T."/>
            <person name="Kim K.W."/>
            <person name="Sheng Z."/>
            <person name="An Y."/>
            <person name="Searle S."/>
            <person name="Herrero J."/>
            <person name="Groenen M.A."/>
            <person name="Crooijmans R.P."/>
            <person name="Faraut T."/>
            <person name="Cai Q."/>
            <person name="Webster R.G."/>
            <person name="Aldridge J.R."/>
            <person name="Warren W.C."/>
            <person name="Bartschat S."/>
            <person name="Kehr S."/>
            <person name="Marz M."/>
            <person name="Stadler P.F."/>
            <person name="Smith J."/>
            <person name="Kraus R.H."/>
            <person name="Zhao Y."/>
            <person name="Ren L."/>
            <person name="Fei J."/>
            <person name="Morisson M."/>
            <person name="Kaiser P."/>
            <person name="Griffin D.K."/>
            <person name="Rao M."/>
            <person name="Pitel F."/>
            <person name="Wang J."/>
            <person name="Li N."/>
        </authorList>
    </citation>
    <scope>NUCLEOTIDE SEQUENCE [LARGE SCALE GENOMIC DNA]</scope>
</reference>
<dbReference type="EMBL" id="KB743068">
    <property type="protein sequence ID" value="EOB01629.1"/>
    <property type="molecule type" value="Genomic_DNA"/>
</dbReference>
<dbReference type="AlphaFoldDB" id="R0L7M6"/>
<sequence>RRTDRQHLACPAEEGRTWDVVSGTNHPLQDTVVLTACCVRAMKVPL</sequence>
<organism evidence="1 2">
    <name type="scientific">Anas platyrhynchos</name>
    <name type="common">Mallard</name>
    <name type="synonym">Anas boschas</name>
    <dbReference type="NCBI Taxonomy" id="8839"/>
    <lineage>
        <taxon>Eukaryota</taxon>
        <taxon>Metazoa</taxon>
        <taxon>Chordata</taxon>
        <taxon>Craniata</taxon>
        <taxon>Vertebrata</taxon>
        <taxon>Euteleostomi</taxon>
        <taxon>Archelosauria</taxon>
        <taxon>Archosauria</taxon>
        <taxon>Dinosauria</taxon>
        <taxon>Saurischia</taxon>
        <taxon>Theropoda</taxon>
        <taxon>Coelurosauria</taxon>
        <taxon>Aves</taxon>
        <taxon>Neognathae</taxon>
        <taxon>Galloanserae</taxon>
        <taxon>Anseriformes</taxon>
        <taxon>Anatidae</taxon>
        <taxon>Anatinae</taxon>
        <taxon>Anas</taxon>
    </lineage>
</organism>
<name>R0L7M6_ANAPL</name>
<proteinExistence type="predicted"/>
<evidence type="ECO:0000313" key="1">
    <source>
        <dbReference type="EMBL" id="EOB01629.1"/>
    </source>
</evidence>
<accession>R0L7M6</accession>